<dbReference type="GO" id="GO:0004725">
    <property type="term" value="F:protein tyrosine phosphatase activity"/>
    <property type="evidence" value="ECO:0007669"/>
    <property type="project" value="UniProtKB-EC"/>
</dbReference>
<dbReference type="Pfam" id="PF00047">
    <property type="entry name" value="ig"/>
    <property type="match status" value="3"/>
</dbReference>
<organism evidence="7 8">
    <name type="scientific">Amphimedon queenslandica</name>
    <name type="common">Sponge</name>
    <dbReference type="NCBI Taxonomy" id="400682"/>
    <lineage>
        <taxon>Eukaryota</taxon>
        <taxon>Metazoa</taxon>
        <taxon>Porifera</taxon>
        <taxon>Demospongiae</taxon>
        <taxon>Heteroscleromorpha</taxon>
        <taxon>Haplosclerida</taxon>
        <taxon>Niphatidae</taxon>
        <taxon>Amphimedon</taxon>
    </lineage>
</organism>
<feature type="domain" description="Ig-like" evidence="6">
    <location>
        <begin position="619"/>
        <end position="696"/>
    </location>
</feature>
<evidence type="ECO:0008006" key="9">
    <source>
        <dbReference type="Google" id="ProtNLM"/>
    </source>
</evidence>
<dbReference type="InterPro" id="IPR000242">
    <property type="entry name" value="PTP_cat"/>
</dbReference>
<feature type="domain" description="Tyrosine specific protein phosphatases" evidence="5">
    <location>
        <begin position="1276"/>
        <end position="1354"/>
    </location>
</feature>
<evidence type="ECO:0000256" key="1">
    <source>
        <dbReference type="ARBA" id="ARBA00022912"/>
    </source>
</evidence>
<dbReference type="PROSITE" id="PS50835">
    <property type="entry name" value="IG_LIKE"/>
    <property type="match status" value="8"/>
</dbReference>
<dbReference type="Proteomes" id="UP000007879">
    <property type="component" value="Unassembled WGS sequence"/>
</dbReference>
<evidence type="ECO:0000259" key="6">
    <source>
        <dbReference type="PROSITE" id="PS50835"/>
    </source>
</evidence>
<keyword evidence="8" id="KW-1185">Reference proteome</keyword>
<dbReference type="PANTHER" id="PTHR19134:SF449">
    <property type="entry name" value="TYROSINE-PROTEIN PHOSPHATASE 1"/>
    <property type="match status" value="1"/>
</dbReference>
<feature type="domain" description="Ig-like" evidence="6">
    <location>
        <begin position="951"/>
        <end position="1027"/>
    </location>
</feature>
<name>A0AAN0J2R7_AMPQE</name>
<feature type="domain" description="Ig-like" evidence="6">
    <location>
        <begin position="730"/>
        <end position="822"/>
    </location>
</feature>
<dbReference type="InterPro" id="IPR003595">
    <property type="entry name" value="Tyr_Pase_cat"/>
</dbReference>
<dbReference type="GeneID" id="109581403"/>
<dbReference type="InterPro" id="IPR013783">
    <property type="entry name" value="Ig-like_fold"/>
</dbReference>
<keyword evidence="1" id="KW-0904">Protein phosphatase</keyword>
<evidence type="ECO:0000313" key="8">
    <source>
        <dbReference type="Proteomes" id="UP000007879"/>
    </source>
</evidence>
<feature type="domain" description="Ig-like" evidence="6">
    <location>
        <begin position="837"/>
        <end position="917"/>
    </location>
</feature>
<dbReference type="InterPro" id="IPR003598">
    <property type="entry name" value="Ig_sub2"/>
</dbReference>
<feature type="transmembrane region" description="Helical" evidence="3">
    <location>
        <begin position="1056"/>
        <end position="1085"/>
    </location>
</feature>
<keyword evidence="3" id="KW-1133">Transmembrane helix</keyword>
<keyword evidence="3" id="KW-0812">Transmembrane</keyword>
<dbReference type="SMART" id="SM00409">
    <property type="entry name" value="IG"/>
    <property type="match status" value="9"/>
</dbReference>
<dbReference type="InterPro" id="IPR036179">
    <property type="entry name" value="Ig-like_dom_sf"/>
</dbReference>
<dbReference type="Gene3D" id="3.90.190.10">
    <property type="entry name" value="Protein tyrosine phosphatase superfamily"/>
    <property type="match status" value="2"/>
</dbReference>
<dbReference type="InterPro" id="IPR000387">
    <property type="entry name" value="Tyr_Pase_dom"/>
</dbReference>
<dbReference type="CDD" id="cd00047">
    <property type="entry name" value="PTPc"/>
    <property type="match status" value="1"/>
</dbReference>
<protein>
    <recommendedName>
        <fullName evidence="9">Protein-tyrosine-phosphatase</fullName>
    </recommendedName>
</protein>
<feature type="domain" description="Ig-like" evidence="6">
    <location>
        <begin position="32"/>
        <end position="165"/>
    </location>
</feature>
<reference evidence="8" key="1">
    <citation type="journal article" date="2010" name="Nature">
        <title>The Amphimedon queenslandica genome and the evolution of animal complexity.</title>
        <authorList>
            <person name="Srivastava M."/>
            <person name="Simakov O."/>
            <person name="Chapman J."/>
            <person name="Fahey B."/>
            <person name="Gauthier M.E."/>
            <person name="Mitros T."/>
            <person name="Richards G.S."/>
            <person name="Conaco C."/>
            <person name="Dacre M."/>
            <person name="Hellsten U."/>
            <person name="Larroux C."/>
            <person name="Putnam N.H."/>
            <person name="Stanke M."/>
            <person name="Adamska M."/>
            <person name="Darling A."/>
            <person name="Degnan S.M."/>
            <person name="Oakley T.H."/>
            <person name="Plachetzki D.C."/>
            <person name="Zhai Y."/>
            <person name="Adamski M."/>
            <person name="Calcino A."/>
            <person name="Cummins S.F."/>
            <person name="Goodstein D.M."/>
            <person name="Harris C."/>
            <person name="Jackson D.J."/>
            <person name="Leys S.P."/>
            <person name="Shu S."/>
            <person name="Woodcroft B.J."/>
            <person name="Vervoort M."/>
            <person name="Kosik K.S."/>
            <person name="Manning G."/>
            <person name="Degnan B.M."/>
            <person name="Rokhsar D.S."/>
        </authorList>
    </citation>
    <scope>NUCLEOTIDE SEQUENCE [LARGE SCALE GENOMIC DNA]</scope>
</reference>
<dbReference type="InterPro" id="IPR013151">
    <property type="entry name" value="Immunoglobulin_dom"/>
</dbReference>
<dbReference type="EnsemblMetazoa" id="XM_019995474.1">
    <property type="protein sequence ID" value="XP_019851033.1"/>
    <property type="gene ID" value="LOC109581403"/>
</dbReference>
<evidence type="ECO:0000259" key="4">
    <source>
        <dbReference type="PROSITE" id="PS50055"/>
    </source>
</evidence>
<dbReference type="SMART" id="SM00408">
    <property type="entry name" value="IGc2"/>
    <property type="match status" value="6"/>
</dbReference>
<dbReference type="RefSeq" id="XP_019851033.1">
    <property type="nucleotide sequence ID" value="XM_019995474.1"/>
</dbReference>
<dbReference type="Pfam" id="PF00102">
    <property type="entry name" value="Y_phosphatase"/>
    <property type="match status" value="1"/>
</dbReference>
<feature type="domain" description="Ig-like" evidence="6">
    <location>
        <begin position="287"/>
        <end position="365"/>
    </location>
</feature>
<dbReference type="SMART" id="SM00194">
    <property type="entry name" value="PTPc"/>
    <property type="match status" value="1"/>
</dbReference>
<dbReference type="SUPFAM" id="SSF52799">
    <property type="entry name" value="(Phosphotyrosine protein) phosphatases II"/>
    <property type="match status" value="1"/>
</dbReference>
<dbReference type="InterPro" id="IPR029021">
    <property type="entry name" value="Prot-tyrosine_phosphatase-like"/>
</dbReference>
<dbReference type="Gene3D" id="2.60.40.10">
    <property type="entry name" value="Immunoglobulins"/>
    <property type="match status" value="6"/>
</dbReference>
<evidence type="ECO:0000313" key="7">
    <source>
        <dbReference type="EnsemblMetazoa" id="XP_019851033.1"/>
    </source>
</evidence>
<dbReference type="InterPro" id="IPR050348">
    <property type="entry name" value="Protein-Tyr_Phosphatase"/>
</dbReference>
<dbReference type="Pfam" id="PF13927">
    <property type="entry name" value="Ig_3"/>
    <property type="match status" value="1"/>
</dbReference>
<dbReference type="InterPro" id="IPR003599">
    <property type="entry name" value="Ig_sub"/>
</dbReference>
<keyword evidence="1" id="KW-0378">Hydrolase</keyword>
<dbReference type="PROSITE" id="PS50056">
    <property type="entry name" value="TYR_PHOSPHATASE_2"/>
    <property type="match status" value="1"/>
</dbReference>
<accession>A0AAN0J2R7</accession>
<feature type="domain" description="Ig-like" evidence="6">
    <location>
        <begin position="509"/>
        <end position="604"/>
    </location>
</feature>
<dbReference type="PANTHER" id="PTHR19134">
    <property type="entry name" value="RECEPTOR-TYPE TYROSINE-PROTEIN PHOSPHATASE"/>
    <property type="match status" value="1"/>
</dbReference>
<dbReference type="PRINTS" id="PR00700">
    <property type="entry name" value="PRTYPHPHTASE"/>
</dbReference>
<dbReference type="InterPro" id="IPR007110">
    <property type="entry name" value="Ig-like_dom"/>
</dbReference>
<keyword evidence="3" id="KW-0472">Membrane</keyword>
<dbReference type="KEGG" id="aqu:109581403"/>
<dbReference type="SMART" id="SM00404">
    <property type="entry name" value="PTPc_motif"/>
    <property type="match status" value="1"/>
</dbReference>
<evidence type="ECO:0000256" key="3">
    <source>
        <dbReference type="SAM" id="Phobius"/>
    </source>
</evidence>
<feature type="domain" description="Ig-like" evidence="6">
    <location>
        <begin position="392"/>
        <end position="476"/>
    </location>
</feature>
<proteinExistence type="predicted"/>
<sequence>MIETNPSDCSTQSQVITLRVKATYINSVTVLPTSIVSFINSSVLLAINTSVLLTCTISLNTGIGPDTSFISHYCTNTDINTTNTNINSIVNASWYRDNGNGNRLVSDNEGVSILPIVSVTNTSFISTLRFNPITLSTPVSTLGNYTCVAWIGNQSVRKKKSKNVQVLMKINNSRDTVSMPVLNEYTAGDSFNVACMITAYELSPSIATKGTVNSIYNDSIIRSDVFNIGATGSHKPSLNIPFTNLKLSQSGKYICSYTRSMNNLFVQPSELTSNTSELNIKISTSNISLVRSPKESYYKVNNSVILSCKVAEPDPTLVDVETTAMVKWDSSNNISQQYSAHSYNEYLNHTLNNIKLSDAGEYNCTYYLNSTNPYIIPSDVRTEVTNVTIKIPSGIKASITPLKSHYSVGDSIDLVCSVTYPDSPLIDIDTNMNMQWLNSSNHTLHSYTGINNNTEHTISYTINNVSLSDAGEYTCQYYISSTNNSFVLPSDNMRASTNVFIKIPNEEIPVISNQSVYDAGDDITLSCSVTYTRSSFIDVDTNLALQWFNSSNDTLNSSTIINNNNGHTLTYTISNARLSDAGQYTCSFFINSSNPHIVNSNTTSNFITVKIKIPNDTTPYILVHPSKSYYNVNDNITLSCIIHYPTDHLIDVNTTVNIQWLNDSLDSYTELNDQDQHTFNSTISSLNLTDAGNYTCSFFISALMNINIIRSEANDNSTSIRVKIPKGENPSVNQLKSYYSVGDNITLTCSATYPSYIATNMNMQWLNSSTHTLHSNTSVNTNTKHTISYTINNVSLSDAKEYTCQFNISSNNSFVLDSDYVNDSIKVFIKIPNDKIPVINLIPDQSEYIAGSDITLSCSVTYPYSSYIDVDTNLTLQWFNSSNHTLNSSTIINNNNGHTLTYTISNARLSDAGQYICFFFVNATVNNDVIHSETTSSVTNITVMLSRGTIPSITISQNDPLFGVGSNAILSCSVYYAYSSFIDVDTTVHIEWKHNGVLLESKSTRNTFTNVSLDYRLSDINNEEYTCESYLSATDGNPFIINSSMTNNTIIVTEALAVPVVVGFIFFGIILLVIIGVIALIICWLKIRGLKPSGVKESKELYTFSRELTKEDTDITETYTLTLTEEFLYQNVKATASTHKRPINSFPSFVKSSKKEIEDEYEDIETLAPSKSDSIAKSHALKNRFQNISPFDDNIVPLVEIKGQEGSNYINASYVSGYCRHRAYIATQGPIPSTVVDFWRMVWEYKLPTIVMLTQLVEKGINKCACYWPEDLNSEQDIGEGMKLTLKSEENQSKTGNKPIVVICNDGVGCSGTFLTAYSQIERAKTEGVSDIFQFIRKARSQRPGLVDCLEQYIYCHEIISDFAEDMSQYDNFKRYI</sequence>
<evidence type="ECO:0000256" key="2">
    <source>
        <dbReference type="ARBA" id="ARBA00051722"/>
    </source>
</evidence>
<reference evidence="7" key="2">
    <citation type="submission" date="2024-06" db="UniProtKB">
        <authorList>
            <consortium name="EnsemblMetazoa"/>
        </authorList>
    </citation>
    <scope>IDENTIFICATION</scope>
</reference>
<comment type="catalytic activity">
    <reaction evidence="2">
        <text>O-phospho-L-tyrosyl-[protein] + H2O = L-tyrosyl-[protein] + phosphate</text>
        <dbReference type="Rhea" id="RHEA:10684"/>
        <dbReference type="Rhea" id="RHEA-COMP:10136"/>
        <dbReference type="Rhea" id="RHEA-COMP:20101"/>
        <dbReference type="ChEBI" id="CHEBI:15377"/>
        <dbReference type="ChEBI" id="CHEBI:43474"/>
        <dbReference type="ChEBI" id="CHEBI:46858"/>
        <dbReference type="ChEBI" id="CHEBI:61978"/>
        <dbReference type="EC" id="3.1.3.48"/>
    </reaction>
</comment>
<evidence type="ECO:0000259" key="5">
    <source>
        <dbReference type="PROSITE" id="PS50056"/>
    </source>
</evidence>
<feature type="domain" description="Tyrosine-protein phosphatase" evidence="4">
    <location>
        <begin position="1157"/>
        <end position="1363"/>
    </location>
</feature>
<dbReference type="SUPFAM" id="SSF48726">
    <property type="entry name" value="Immunoglobulin"/>
    <property type="match status" value="7"/>
</dbReference>
<dbReference type="PROSITE" id="PS50055">
    <property type="entry name" value="TYR_PHOSPHATASE_PTP"/>
    <property type="match status" value="1"/>
</dbReference>